<sequence>MSKPVEQALTGLVPSLNAPLPPELLNVAVSLLAQSRSKASSLKPDEEIARTYACAHLACERLKQRLNLPPIVARPPIPPRAYKKVYTYFDSALTTASSSAPQTPSKRARAADPSPAAAKPTPSKAPPGPGARTPASARRTAAGRKGEDDAPAWTMPLIRQLCRALGAPAAAPHAYAGVCSVLRAGGAAASSSSRSARKRRVEGEAAVPATVVVVLLYTMVRLAGTPTSGREHRERRARAVEVLAGCEACAGRGEDELAEEVEGLLAVGRERGWLEMEWFGNVVEGSGLGVEGAGDEDEDVEMEDARSAANTPVKRRRTGEGVQTAVSQGGLGTMMQDKVDYLGEPRRLEAAMGGRKHLEGDYKDKRAQFDGMAAGLQQLWPPVEGVDVENITIPGPEDSETEHLPLRIYKPTATATNPLPTVVWYHGGGWTCGTLDSEDVQCRLIAIRTPCLIVSVGYGLLPENTTPGLLADCLAGLDWARAHAATHGGSADQLVVLGGSAGGALDVLRLAERRAPPDDPLLAVRFAYDEAALARLPRAWIATAGMDLMRDDGVVLERALAEVGATVRREHYEGLPHYFWFFPQLARTEGFLADVAEGVRWVLREGEEGGLVVHGV</sequence>
<proteinExistence type="predicted"/>
<comment type="caution">
    <text evidence="1">The sequence shown here is derived from an EMBL/GenBank/DDBJ whole genome shotgun (WGS) entry which is preliminary data.</text>
</comment>
<reference evidence="1" key="1">
    <citation type="submission" date="2024-09" db="EMBL/GenBank/DDBJ databases">
        <title>Draft Genome Sequences of Neofusicoccum parvum.</title>
        <authorList>
            <person name="Ashida A."/>
            <person name="Camagna M."/>
            <person name="Tanaka A."/>
            <person name="Takemoto D."/>
        </authorList>
    </citation>
    <scope>NUCLEOTIDE SEQUENCE</scope>
    <source>
        <strain evidence="1">PPO83</strain>
    </source>
</reference>
<evidence type="ECO:0000313" key="1">
    <source>
        <dbReference type="EMBL" id="GME25010.1"/>
    </source>
</evidence>
<gene>
    <name evidence="1" type="primary">g3698</name>
    <name evidence="1" type="ORF">NpPPO83_00003698</name>
</gene>
<dbReference type="EMBL" id="BSXG01000016">
    <property type="protein sequence ID" value="GME25010.1"/>
    <property type="molecule type" value="Genomic_DNA"/>
</dbReference>
<keyword evidence="2" id="KW-1185">Reference proteome</keyword>
<protein>
    <submittedName>
        <fullName evidence="1">Origin recognition complex subunit 6</fullName>
    </submittedName>
</protein>
<accession>A0ACB5RWR7</accession>
<name>A0ACB5RWR7_9PEZI</name>
<evidence type="ECO:0000313" key="2">
    <source>
        <dbReference type="Proteomes" id="UP001165186"/>
    </source>
</evidence>
<organism evidence="1 2">
    <name type="scientific">Neofusicoccum parvum</name>
    <dbReference type="NCBI Taxonomy" id="310453"/>
    <lineage>
        <taxon>Eukaryota</taxon>
        <taxon>Fungi</taxon>
        <taxon>Dikarya</taxon>
        <taxon>Ascomycota</taxon>
        <taxon>Pezizomycotina</taxon>
        <taxon>Dothideomycetes</taxon>
        <taxon>Dothideomycetes incertae sedis</taxon>
        <taxon>Botryosphaeriales</taxon>
        <taxon>Botryosphaeriaceae</taxon>
        <taxon>Neofusicoccum</taxon>
    </lineage>
</organism>
<dbReference type="Proteomes" id="UP001165186">
    <property type="component" value="Unassembled WGS sequence"/>
</dbReference>